<evidence type="ECO:0000313" key="2">
    <source>
        <dbReference type="EMBL" id="ORZ34777.1"/>
    </source>
</evidence>
<protein>
    <submittedName>
        <fullName evidence="2">Uncharacterized protein</fullName>
    </submittedName>
</protein>
<comment type="caution">
    <text evidence="2">The sequence shown here is derived from an EMBL/GenBank/DDBJ whole genome shotgun (WGS) entry which is preliminary data.</text>
</comment>
<reference evidence="2 3" key="1">
    <citation type="submission" date="2016-07" db="EMBL/GenBank/DDBJ databases">
        <title>Pervasive Adenine N6-methylation of Active Genes in Fungi.</title>
        <authorList>
            <consortium name="DOE Joint Genome Institute"/>
            <person name="Mondo S.J."/>
            <person name="Dannebaum R.O."/>
            <person name="Kuo R.C."/>
            <person name="Labutti K."/>
            <person name="Haridas S."/>
            <person name="Kuo A."/>
            <person name="Salamov A."/>
            <person name="Ahrendt S.R."/>
            <person name="Lipzen A."/>
            <person name="Sullivan W."/>
            <person name="Andreopoulos W.B."/>
            <person name="Clum A."/>
            <person name="Lindquist E."/>
            <person name="Daum C."/>
            <person name="Ramamoorthy G.K."/>
            <person name="Gryganskyi A."/>
            <person name="Culley D."/>
            <person name="Magnuson J.K."/>
            <person name="James T.Y."/>
            <person name="O'Malley M.A."/>
            <person name="Stajich J.E."/>
            <person name="Spatafora J.W."/>
            <person name="Visel A."/>
            <person name="Grigoriev I.V."/>
        </authorList>
    </citation>
    <scope>NUCLEOTIDE SEQUENCE [LARGE SCALE GENOMIC DNA]</scope>
    <source>
        <strain evidence="2 3">PL171</strain>
    </source>
</reference>
<accession>A0A1Y2HJK5</accession>
<evidence type="ECO:0000256" key="1">
    <source>
        <dbReference type="SAM" id="MobiDB-lite"/>
    </source>
</evidence>
<feature type="region of interest" description="Disordered" evidence="1">
    <location>
        <begin position="58"/>
        <end position="90"/>
    </location>
</feature>
<dbReference type="EMBL" id="MCFL01000026">
    <property type="protein sequence ID" value="ORZ34777.1"/>
    <property type="molecule type" value="Genomic_DNA"/>
</dbReference>
<feature type="compositionally biased region" description="Basic and acidic residues" evidence="1">
    <location>
        <begin position="79"/>
        <end position="90"/>
    </location>
</feature>
<keyword evidence="3" id="KW-1185">Reference proteome</keyword>
<dbReference type="Proteomes" id="UP000193411">
    <property type="component" value="Unassembled WGS sequence"/>
</dbReference>
<proteinExistence type="predicted"/>
<feature type="compositionally biased region" description="Basic residues" evidence="1">
    <location>
        <begin position="18"/>
        <end position="30"/>
    </location>
</feature>
<organism evidence="2 3">
    <name type="scientific">Catenaria anguillulae PL171</name>
    <dbReference type="NCBI Taxonomy" id="765915"/>
    <lineage>
        <taxon>Eukaryota</taxon>
        <taxon>Fungi</taxon>
        <taxon>Fungi incertae sedis</taxon>
        <taxon>Blastocladiomycota</taxon>
        <taxon>Blastocladiomycetes</taxon>
        <taxon>Blastocladiales</taxon>
        <taxon>Catenariaceae</taxon>
        <taxon>Catenaria</taxon>
    </lineage>
</organism>
<feature type="region of interest" description="Disordered" evidence="1">
    <location>
        <begin position="1"/>
        <end position="30"/>
    </location>
</feature>
<gene>
    <name evidence="2" type="ORF">BCR44DRAFT_33607</name>
</gene>
<name>A0A1Y2HJK5_9FUNG</name>
<evidence type="ECO:0000313" key="3">
    <source>
        <dbReference type="Proteomes" id="UP000193411"/>
    </source>
</evidence>
<sequence>MCLSDRIGTTHCPSTRRSTGRHRTRRPGCRRGARRVCLDRKIGDRHLNGLAGQFAQDKHTTRSLTGGDQGGGVHGSVHVSRETRQRSHREWRASHRQTLTRLTCSAAKIHMLELFRAVLGVARNEPALPLAHLVQLAVAGQVLQVQVAPVCGWARDELANRLWDACLQVPE</sequence>
<dbReference type="AlphaFoldDB" id="A0A1Y2HJK5"/>